<evidence type="ECO:0000313" key="13">
    <source>
        <dbReference type="Proteomes" id="UP000703269"/>
    </source>
</evidence>
<dbReference type="GO" id="GO:0001401">
    <property type="term" value="C:SAM complex"/>
    <property type="evidence" value="ECO:0007669"/>
    <property type="project" value="InterPro"/>
</dbReference>
<dbReference type="OrthoDB" id="5835136at2759"/>
<keyword evidence="4" id="KW-1000">Mitochondrion outer membrane</keyword>
<keyword evidence="9" id="KW-1133">Transmembrane helix</keyword>
<comment type="subcellular location">
    <subcellularLocation>
        <location evidence="1">Mitochondrion outer membrane</location>
    </subcellularLocation>
</comment>
<dbReference type="InterPro" id="IPR050931">
    <property type="entry name" value="Mito_Protein_Transport_Metaxin"/>
</dbReference>
<dbReference type="InterPro" id="IPR033468">
    <property type="entry name" value="Metaxin_GST"/>
</dbReference>
<evidence type="ECO:0000256" key="6">
    <source>
        <dbReference type="ARBA" id="ARBA00023128"/>
    </source>
</evidence>
<feature type="region of interest" description="Disordered" evidence="8">
    <location>
        <begin position="366"/>
        <end position="387"/>
    </location>
</feature>
<accession>A0A9P3LDT6</accession>
<dbReference type="Pfam" id="PF17171">
    <property type="entry name" value="GST_C_6"/>
    <property type="match status" value="1"/>
</dbReference>
<evidence type="ECO:0000256" key="5">
    <source>
        <dbReference type="ARBA" id="ARBA00022927"/>
    </source>
</evidence>
<sequence>MATHADLPVLHIWPKTEQNLSLDPTCVAALLYLQLAIPNLFELDYTTNPDLSPSGQLPYLSHGLHQVAGFEPIVKYVGRLALDGKRDLDEELSPLEKAQNAARVAHIESSLGDLVAHEYYSLSANWTRQTRHTLAAVLPFPQRYYVPERIRQSWRPRLEAAELWDVVGIEEEEAQERQRFSFRLQKKRTKKAQDKVKFKETSQRKKVTDKAKAFLDIYSRMLGDRQFFYPVSSPTTLDVVFAAHIHLLDANQPDPLFSKLIEESYPSLFAHCNRVFASAFTDGFPCTATNNTGFSLRSIFPHIPAARPHQKLHSPVWDAQERKFRLMRWGFFGGVGVFVASYLYFSGLVGVYIQSMQIVQAAIDAAEKSAAEEEEEEEEDEEDAVEDAENVLIEEELEAEMDSEV</sequence>
<dbReference type="InterPro" id="IPR036282">
    <property type="entry name" value="Glutathione-S-Trfase_C_sf"/>
</dbReference>
<gene>
    <name evidence="12" type="ORF">PsYK624_068620</name>
</gene>
<dbReference type="PANTHER" id="PTHR12289:SF41">
    <property type="entry name" value="FAILED AXON CONNECTIONS-RELATED"/>
    <property type="match status" value="1"/>
</dbReference>
<dbReference type="InterPro" id="IPR019564">
    <property type="entry name" value="Sam37/metaxin_N"/>
</dbReference>
<dbReference type="Pfam" id="PF10568">
    <property type="entry name" value="Tom37"/>
    <property type="match status" value="1"/>
</dbReference>
<dbReference type="PANTHER" id="PTHR12289">
    <property type="entry name" value="METAXIN RELATED"/>
    <property type="match status" value="1"/>
</dbReference>
<keyword evidence="9" id="KW-0812">Transmembrane</keyword>
<evidence type="ECO:0000259" key="10">
    <source>
        <dbReference type="Pfam" id="PF10568"/>
    </source>
</evidence>
<keyword evidence="5" id="KW-0653">Protein transport</keyword>
<dbReference type="CDD" id="cd03054">
    <property type="entry name" value="GST_N_Metaxin"/>
    <property type="match status" value="1"/>
</dbReference>
<comment type="caution">
    <text evidence="12">The sequence shown here is derived from an EMBL/GenBank/DDBJ whole genome shotgun (WGS) entry which is preliminary data.</text>
</comment>
<evidence type="ECO:0000256" key="4">
    <source>
        <dbReference type="ARBA" id="ARBA00022787"/>
    </source>
</evidence>
<reference evidence="12 13" key="1">
    <citation type="submission" date="2021-08" db="EMBL/GenBank/DDBJ databases">
        <title>Draft Genome Sequence of Phanerochaete sordida strain YK-624.</title>
        <authorList>
            <person name="Mori T."/>
            <person name="Dohra H."/>
            <person name="Suzuki T."/>
            <person name="Kawagishi H."/>
            <person name="Hirai H."/>
        </authorList>
    </citation>
    <scope>NUCLEOTIDE SEQUENCE [LARGE SCALE GENOMIC DNA]</scope>
    <source>
        <strain evidence="12 13">YK-624</strain>
    </source>
</reference>
<dbReference type="GO" id="GO:0007005">
    <property type="term" value="P:mitochondrion organization"/>
    <property type="evidence" value="ECO:0007669"/>
    <property type="project" value="TreeGrafter"/>
</dbReference>
<evidence type="ECO:0000256" key="2">
    <source>
        <dbReference type="ARBA" id="ARBA00009170"/>
    </source>
</evidence>
<feature type="compositionally biased region" description="Acidic residues" evidence="8">
    <location>
        <begin position="372"/>
        <end position="387"/>
    </location>
</feature>
<evidence type="ECO:0000256" key="8">
    <source>
        <dbReference type="SAM" id="MobiDB-lite"/>
    </source>
</evidence>
<protein>
    <submittedName>
        <fullName evidence="12">Glutathione S-transferase family protein</fullName>
    </submittedName>
</protein>
<evidence type="ECO:0000313" key="12">
    <source>
        <dbReference type="EMBL" id="GJE90718.1"/>
    </source>
</evidence>
<keyword evidence="13" id="KW-1185">Reference proteome</keyword>
<comment type="similarity">
    <text evidence="2">Belongs to the metaxin family.</text>
</comment>
<name>A0A9P3LDT6_9APHY</name>
<dbReference type="SUPFAM" id="SSF47616">
    <property type="entry name" value="GST C-terminal domain-like"/>
    <property type="match status" value="1"/>
</dbReference>
<evidence type="ECO:0000256" key="9">
    <source>
        <dbReference type="SAM" id="Phobius"/>
    </source>
</evidence>
<feature type="domain" description="Metaxin glutathione S-transferase" evidence="11">
    <location>
        <begin position="212"/>
        <end position="275"/>
    </location>
</feature>
<keyword evidence="3" id="KW-0813">Transport</keyword>
<dbReference type="EMBL" id="BPQB01000018">
    <property type="protein sequence ID" value="GJE90718.1"/>
    <property type="molecule type" value="Genomic_DNA"/>
</dbReference>
<evidence type="ECO:0000256" key="1">
    <source>
        <dbReference type="ARBA" id="ARBA00004294"/>
    </source>
</evidence>
<evidence type="ECO:0000259" key="11">
    <source>
        <dbReference type="Pfam" id="PF17171"/>
    </source>
</evidence>
<dbReference type="GO" id="GO:0015031">
    <property type="term" value="P:protein transport"/>
    <property type="evidence" value="ECO:0007669"/>
    <property type="project" value="UniProtKB-KW"/>
</dbReference>
<keyword evidence="7 9" id="KW-0472">Membrane</keyword>
<keyword evidence="6" id="KW-0496">Mitochondrion</keyword>
<dbReference type="Proteomes" id="UP000703269">
    <property type="component" value="Unassembled WGS sequence"/>
</dbReference>
<proteinExistence type="inferred from homology"/>
<evidence type="ECO:0000256" key="7">
    <source>
        <dbReference type="ARBA" id="ARBA00023136"/>
    </source>
</evidence>
<evidence type="ECO:0000256" key="3">
    <source>
        <dbReference type="ARBA" id="ARBA00022448"/>
    </source>
</evidence>
<organism evidence="12 13">
    <name type="scientific">Phanerochaete sordida</name>
    <dbReference type="NCBI Taxonomy" id="48140"/>
    <lineage>
        <taxon>Eukaryota</taxon>
        <taxon>Fungi</taxon>
        <taxon>Dikarya</taxon>
        <taxon>Basidiomycota</taxon>
        <taxon>Agaricomycotina</taxon>
        <taxon>Agaricomycetes</taxon>
        <taxon>Polyporales</taxon>
        <taxon>Phanerochaetaceae</taxon>
        <taxon>Phanerochaete</taxon>
    </lineage>
</organism>
<dbReference type="AlphaFoldDB" id="A0A9P3LDT6"/>
<feature type="transmembrane region" description="Helical" evidence="9">
    <location>
        <begin position="329"/>
        <end position="353"/>
    </location>
</feature>
<feature type="domain" description="Mitochondrial outer membrane transport complex Sam37/metaxin N-terminal" evidence="10">
    <location>
        <begin position="26"/>
        <end position="151"/>
    </location>
</feature>